<accession>A0ABU3SU38</accession>
<name>A0ABU3SU38_9ALTE</name>
<protein>
    <submittedName>
        <fullName evidence="2">Uncharacterized protein</fullName>
    </submittedName>
</protein>
<dbReference type="RefSeq" id="WP_316025181.1">
    <property type="nucleotide sequence ID" value="NZ_JAWDIO010000002.1"/>
</dbReference>
<gene>
    <name evidence="2" type="ORF">RS130_05850</name>
</gene>
<evidence type="ECO:0000313" key="2">
    <source>
        <dbReference type="EMBL" id="MDU0353514.1"/>
    </source>
</evidence>
<dbReference type="EMBL" id="JAWDIO010000002">
    <property type="protein sequence ID" value="MDU0353514.1"/>
    <property type="molecule type" value="Genomic_DNA"/>
</dbReference>
<feature type="signal peptide" evidence="1">
    <location>
        <begin position="1"/>
        <end position="18"/>
    </location>
</feature>
<keyword evidence="3" id="KW-1185">Reference proteome</keyword>
<keyword evidence="1" id="KW-0732">Signal</keyword>
<evidence type="ECO:0000256" key="1">
    <source>
        <dbReference type="SAM" id="SignalP"/>
    </source>
</evidence>
<dbReference type="Proteomes" id="UP001247805">
    <property type="component" value="Unassembled WGS sequence"/>
</dbReference>
<feature type="chain" id="PRO_5046629379" evidence="1">
    <location>
        <begin position="19"/>
        <end position="74"/>
    </location>
</feature>
<organism evidence="2 3">
    <name type="scientific">Paraglaciecola aquimarina</name>
    <dbReference type="NCBI Taxonomy" id="1235557"/>
    <lineage>
        <taxon>Bacteria</taxon>
        <taxon>Pseudomonadati</taxon>
        <taxon>Pseudomonadota</taxon>
        <taxon>Gammaproteobacteria</taxon>
        <taxon>Alteromonadales</taxon>
        <taxon>Alteromonadaceae</taxon>
        <taxon>Paraglaciecola</taxon>
    </lineage>
</organism>
<comment type="caution">
    <text evidence="2">The sequence shown here is derived from an EMBL/GenBank/DDBJ whole genome shotgun (WGS) entry which is preliminary data.</text>
</comment>
<evidence type="ECO:0000313" key="3">
    <source>
        <dbReference type="Proteomes" id="UP001247805"/>
    </source>
</evidence>
<sequence length="74" mass="8079">MKSVILSLGVLLTAAVSAKDLPVAKAELITELKQYCTEMASEYGTENKPLKKYLLDCVNEELASEGFKALTKLD</sequence>
<proteinExistence type="predicted"/>
<reference evidence="2 3" key="1">
    <citation type="submission" date="2023-10" db="EMBL/GenBank/DDBJ databases">
        <title>Glaciecola aquimarina strain GGW-M5 nov., isolated from a coastal seawater.</title>
        <authorList>
            <person name="Bayburt H."/>
            <person name="Kim J.M."/>
            <person name="Choi B.J."/>
            <person name="Jeon C.O."/>
        </authorList>
    </citation>
    <scope>NUCLEOTIDE SEQUENCE [LARGE SCALE GENOMIC DNA]</scope>
    <source>
        <strain evidence="2 3">KCTC 32108</strain>
    </source>
</reference>